<feature type="domain" description="Ig-like" evidence="6">
    <location>
        <begin position="417"/>
        <end position="498"/>
    </location>
</feature>
<dbReference type="PANTHER" id="PTHR44170">
    <property type="entry name" value="PROTEIN SIDEKICK"/>
    <property type="match status" value="1"/>
</dbReference>
<evidence type="ECO:0000256" key="5">
    <source>
        <dbReference type="SAM" id="SignalP"/>
    </source>
</evidence>
<keyword evidence="2" id="KW-1015">Disulfide bond</keyword>
<feature type="domain" description="Ig-like" evidence="6">
    <location>
        <begin position="321"/>
        <end position="412"/>
    </location>
</feature>
<dbReference type="Ensembl" id="ENSHCOT00000017209.1">
    <property type="protein sequence ID" value="ENSHCOP00000024221.1"/>
    <property type="gene ID" value="ENSHCOG00000013371.1"/>
</dbReference>
<feature type="domain" description="Fibronectin type-III" evidence="7">
    <location>
        <begin position="612"/>
        <end position="708"/>
    </location>
</feature>
<proteinExistence type="predicted"/>
<name>A0A3Q3DZ22_HIPCM</name>
<dbReference type="SMART" id="SM00409">
    <property type="entry name" value="IG"/>
    <property type="match status" value="5"/>
</dbReference>
<dbReference type="SUPFAM" id="SSF48726">
    <property type="entry name" value="Immunoglobulin"/>
    <property type="match status" value="5"/>
</dbReference>
<evidence type="ECO:0000256" key="4">
    <source>
        <dbReference type="SAM" id="MobiDB-lite"/>
    </source>
</evidence>
<reference evidence="8" key="1">
    <citation type="submission" date="2025-08" db="UniProtKB">
        <authorList>
            <consortium name="Ensembl"/>
        </authorList>
    </citation>
    <scope>IDENTIFICATION</scope>
</reference>
<keyword evidence="1" id="KW-0677">Repeat</keyword>
<feature type="compositionally biased region" description="Basic and acidic residues" evidence="4">
    <location>
        <begin position="1282"/>
        <end position="1291"/>
    </location>
</feature>
<dbReference type="SUPFAM" id="SSF49265">
    <property type="entry name" value="Fibronectin type III"/>
    <property type="match status" value="1"/>
</dbReference>
<feature type="region of interest" description="Disordered" evidence="4">
    <location>
        <begin position="1482"/>
        <end position="1515"/>
    </location>
</feature>
<dbReference type="InterPro" id="IPR036179">
    <property type="entry name" value="Ig-like_dom_sf"/>
</dbReference>
<dbReference type="Gene3D" id="2.60.40.10">
    <property type="entry name" value="Immunoglobulins"/>
    <property type="match status" value="7"/>
</dbReference>
<evidence type="ECO:0000256" key="2">
    <source>
        <dbReference type="ARBA" id="ARBA00023157"/>
    </source>
</evidence>
<dbReference type="CDD" id="cd00063">
    <property type="entry name" value="FN3"/>
    <property type="match status" value="2"/>
</dbReference>
<dbReference type="FunFam" id="2.60.40.10:FF:000323">
    <property type="entry name" value="Immunoglobulin superfamily member 9B"/>
    <property type="match status" value="1"/>
</dbReference>
<dbReference type="SMART" id="SM00406">
    <property type="entry name" value="IGv"/>
    <property type="match status" value="2"/>
</dbReference>
<dbReference type="GO" id="GO:0098609">
    <property type="term" value="P:cell-cell adhesion"/>
    <property type="evidence" value="ECO:0007669"/>
    <property type="project" value="TreeGrafter"/>
</dbReference>
<evidence type="ECO:0000256" key="3">
    <source>
        <dbReference type="ARBA" id="ARBA00023319"/>
    </source>
</evidence>
<evidence type="ECO:0000313" key="8">
    <source>
        <dbReference type="Ensembl" id="ENSHCOP00000024221.1"/>
    </source>
</evidence>
<dbReference type="InterPro" id="IPR003598">
    <property type="entry name" value="Ig_sub2"/>
</dbReference>
<dbReference type="InterPro" id="IPR007110">
    <property type="entry name" value="Ig-like_dom"/>
</dbReference>
<feature type="region of interest" description="Disordered" evidence="4">
    <location>
        <begin position="1554"/>
        <end position="1588"/>
    </location>
</feature>
<dbReference type="SMART" id="SM00060">
    <property type="entry name" value="FN3"/>
    <property type="match status" value="2"/>
</dbReference>
<keyword evidence="9" id="KW-1185">Reference proteome</keyword>
<sequence>MGSGRSYWRTLSVAALFCLFWTIDGKMPEVRGKVNGVVELTCSVGPPHSADVSSGTLHVVEWVRQGLDIPVLIKFGSYPPRVHPQYEGRVSLVDISTLKLEGLLLDDQGPYECRILLFDKPSEDLRNGTWIMLSVIAAPSFTKTPPAVLEALVGGHLSLVCAAVGNPLPTITWLKDGGVIQTGNDQEGALSLTAVSVQSAGQYTCHASNSEGNATLETKVKIKGPPVIIVPPKSTSINVSQDALLQCQALADPSNMTYVWLKGGENVYHLQSLKSRVKIMVDGTLLISSLTPDDSGNYTCAPTNGLLTPPTASAILTVMHPAQALPMPQETYLPTGMDGMVNCPLIAQPPLLRVDWTKDGKPLDLSLYPGWTMTVEGNLLMATVNDDAEGVFTCTPFNSYGSMGQSGPTQVILQDPPSFSITPDKQYKQKVGRTLLIPCQGNDDSTVKVSWTKVDLARHRAYSVTHNGSLLLRPLAKDHHGMWECSLSNHVALVKAFTQIFVLGTSPHVATSLSVSPGMKQANVSWVEGFDGGSAQTFSVWVKKISARDNEGKQEWFSVPVPSISGTTLLVTGLSPATEYQFSLLSHNKVGAGPFSEITTARTLDPSPSRSQLQPPSSLSANLGPTGVVLHWSLPQAQALAVTGFVLQSRVAEQGAWINLDEDISAHSREILIPGLQKDCVYELRLLTRRGELLSEPSPSLNVSTMGMEMYPSSSRLLESPEPLLAGILGGVGFMCLVLVLLLGSACLISRRRNLRNQKKQNEPPPAIYKRSSSIKISDSGSADTVLKKTLLPASALYPITSSTMTYSSSPSSASSNTDCSSFNSETRHHKQQLLSKNRRSPNQFQCLKSCPVSPSVELITRSPDGRFVIPPYDTLNVQNMKSTKYNHPFTVPKSAPLCSEQRDSKTPPFVLSVDLAPCKQSESNTSRQTCDITRHLDPGIFDHKGNYDGSPDLKSMHSNGSLPHICHRERAIYPTFPVLPHIRSGLGQPSTTASTLVLQMEHERERGNLSHCLKLAQEREELARELQKYRAYRCSKEEIIREKPVAEKGENGGNELFQGYGSHTLPCRHRQSDRESFGLSPSPCSSISVHCDDFPTMMKGRACSGPSTPPNSFFLNAALQHPPPSSTAEIPLKCEGADHSANKRLTPPHLSQTMRHGRVRETPQGYDDVPPSTFSEMQTNVSSSETLRQHNPSLHCRIYGERSNVTLDAGPGYKDAEEEIPEPTKQNVGIEMSVDEPAFEACVTEPTKKPMPHHGFTSQVREGCSRQGRCEEMRRSTSFHDQAKSSEPRLRRVVSHGSKPWDSKQQRHSSKRRQNDTDFLTPDAWIDSLSREKQSDSSALNPDTLRTDQSIPQNSANVPSASQTTYHLPPAMYPPMSKPLRPIQKPIVIAGHKLRDATWPDEYQEGIKNALGYSGSTMSFSRNLVPDDNKPHKNRGTLDLEAEVYEEVPDCGSSYSSFASSGRGSMDPPNGRLSLCHLSTKTTSSPETVEEDGQSSTVDMHGHHMEKGHRKPSVDENYEWDEADICSQSGNRDGLLPSLNRRNVAALCSPPSMEFSTKPPTNFNGSSSLQGHQSSRCALPQPDTVLF</sequence>
<dbReference type="InterPro" id="IPR036116">
    <property type="entry name" value="FN3_sf"/>
</dbReference>
<dbReference type="InterPro" id="IPR003599">
    <property type="entry name" value="Ig_sub"/>
</dbReference>
<dbReference type="InterPro" id="IPR013106">
    <property type="entry name" value="Ig_V-set"/>
</dbReference>
<dbReference type="InterPro" id="IPR013783">
    <property type="entry name" value="Ig-like_fold"/>
</dbReference>
<feature type="domain" description="Ig-like" evidence="6">
    <location>
        <begin position="38"/>
        <end position="115"/>
    </location>
</feature>
<protein>
    <submittedName>
        <fullName evidence="8">Immunoglobulin superfamily, member 9a</fullName>
    </submittedName>
</protein>
<feature type="region of interest" description="Disordered" evidence="4">
    <location>
        <begin position="806"/>
        <end position="841"/>
    </location>
</feature>
<feature type="compositionally biased region" description="Polar residues" evidence="4">
    <location>
        <begin position="1555"/>
        <end position="1577"/>
    </location>
</feature>
<dbReference type="PROSITE" id="PS50853">
    <property type="entry name" value="FN3"/>
    <property type="match status" value="2"/>
</dbReference>
<accession>A0A3Q3DZ22</accession>
<feature type="domain" description="Ig-like" evidence="6">
    <location>
        <begin position="225"/>
        <end position="317"/>
    </location>
</feature>
<organism evidence="8 9">
    <name type="scientific">Hippocampus comes</name>
    <name type="common">Tiger tail seahorse</name>
    <dbReference type="NCBI Taxonomy" id="109280"/>
    <lineage>
        <taxon>Eukaryota</taxon>
        <taxon>Metazoa</taxon>
        <taxon>Chordata</taxon>
        <taxon>Craniata</taxon>
        <taxon>Vertebrata</taxon>
        <taxon>Euteleostomi</taxon>
        <taxon>Actinopterygii</taxon>
        <taxon>Neopterygii</taxon>
        <taxon>Teleostei</taxon>
        <taxon>Neoteleostei</taxon>
        <taxon>Acanthomorphata</taxon>
        <taxon>Syngnathiaria</taxon>
        <taxon>Syngnathiformes</taxon>
        <taxon>Syngnathoidei</taxon>
        <taxon>Syngnathidae</taxon>
        <taxon>Hippocampus</taxon>
    </lineage>
</organism>
<keyword evidence="3" id="KW-0393">Immunoglobulin domain</keyword>
<dbReference type="SMART" id="SM00408">
    <property type="entry name" value="IGc2"/>
    <property type="match status" value="4"/>
</dbReference>
<feature type="signal peptide" evidence="5">
    <location>
        <begin position="1"/>
        <end position="25"/>
    </location>
</feature>
<dbReference type="InterPro" id="IPR003961">
    <property type="entry name" value="FN3_dom"/>
</dbReference>
<feature type="domain" description="Fibronectin type-III" evidence="7">
    <location>
        <begin position="506"/>
        <end position="606"/>
    </location>
</feature>
<dbReference type="Pfam" id="PF00041">
    <property type="entry name" value="fn3"/>
    <property type="match status" value="1"/>
</dbReference>
<dbReference type="PROSITE" id="PS50835">
    <property type="entry name" value="IG_LIKE"/>
    <property type="match status" value="5"/>
</dbReference>
<keyword evidence="5" id="KW-0732">Signal</keyword>
<evidence type="ECO:0000256" key="1">
    <source>
        <dbReference type="ARBA" id="ARBA00022737"/>
    </source>
</evidence>
<dbReference type="Proteomes" id="UP000264820">
    <property type="component" value="Unplaced"/>
</dbReference>
<feature type="compositionally biased region" description="Basic residues" evidence="4">
    <location>
        <begin position="828"/>
        <end position="840"/>
    </location>
</feature>
<evidence type="ECO:0000313" key="9">
    <source>
        <dbReference type="Proteomes" id="UP000264820"/>
    </source>
</evidence>
<feature type="chain" id="PRO_5018713401" evidence="5">
    <location>
        <begin position="26"/>
        <end position="1588"/>
    </location>
</feature>
<dbReference type="GeneTree" id="ENSGT00940000165064"/>
<dbReference type="Pfam" id="PF13927">
    <property type="entry name" value="Ig_3"/>
    <property type="match status" value="2"/>
</dbReference>
<reference evidence="8" key="2">
    <citation type="submission" date="2025-09" db="UniProtKB">
        <authorList>
            <consortium name="Ensembl"/>
        </authorList>
    </citation>
    <scope>IDENTIFICATION</scope>
</reference>
<feature type="compositionally biased region" description="Polar residues" evidence="4">
    <location>
        <begin position="1348"/>
        <end position="1367"/>
    </location>
</feature>
<evidence type="ECO:0000259" key="6">
    <source>
        <dbReference type="PROSITE" id="PS50835"/>
    </source>
</evidence>
<feature type="compositionally biased region" description="Low complexity" evidence="4">
    <location>
        <begin position="806"/>
        <end position="825"/>
    </location>
</feature>
<feature type="domain" description="Ig-like" evidence="6">
    <location>
        <begin position="139"/>
        <end position="221"/>
    </location>
</feature>
<feature type="region of interest" description="Disordered" evidence="4">
    <location>
        <begin position="1248"/>
        <end position="1372"/>
    </location>
</feature>
<dbReference type="OMA" id="HYEPRRE"/>
<evidence type="ECO:0000259" key="7">
    <source>
        <dbReference type="PROSITE" id="PS50853"/>
    </source>
</evidence>
<dbReference type="PANTHER" id="PTHR44170:SF48">
    <property type="entry name" value="PROTEIN TURTLE HOMOLOG A"/>
    <property type="match status" value="1"/>
</dbReference>